<keyword evidence="3" id="KW-1185">Reference proteome</keyword>
<evidence type="ECO:0000256" key="1">
    <source>
        <dbReference type="SAM" id="Phobius"/>
    </source>
</evidence>
<comment type="caution">
    <text evidence="2">The sequence shown here is derived from an EMBL/GenBank/DDBJ whole genome shotgun (WGS) entry which is preliminary data.</text>
</comment>
<keyword evidence="1" id="KW-0812">Transmembrane</keyword>
<reference evidence="2 3" key="1">
    <citation type="submission" date="2018-05" db="EMBL/GenBank/DDBJ databases">
        <title>Genomic Encyclopedia of Type Strains, Phase IV (KMG-IV): sequencing the most valuable type-strain genomes for metagenomic binning, comparative biology and taxonomic classification.</title>
        <authorList>
            <person name="Goeker M."/>
        </authorList>
    </citation>
    <scope>NUCLEOTIDE SEQUENCE [LARGE SCALE GENOMIC DNA]</scope>
    <source>
        <strain evidence="2 3">DSM 44704</strain>
    </source>
</reference>
<evidence type="ECO:0000313" key="2">
    <source>
        <dbReference type="EMBL" id="PXX66644.1"/>
    </source>
</evidence>
<name>A0A318K3K0_9NOCA</name>
<evidence type="ECO:0000313" key="3">
    <source>
        <dbReference type="Proteomes" id="UP000247569"/>
    </source>
</evidence>
<gene>
    <name evidence="2" type="ORF">DFR70_103393</name>
</gene>
<dbReference type="RefSeq" id="WP_110293494.1">
    <property type="nucleotide sequence ID" value="NZ_QJKF01000003.1"/>
</dbReference>
<organism evidence="2 3">
    <name type="scientific">Nocardia tenerifensis</name>
    <dbReference type="NCBI Taxonomy" id="228006"/>
    <lineage>
        <taxon>Bacteria</taxon>
        <taxon>Bacillati</taxon>
        <taxon>Actinomycetota</taxon>
        <taxon>Actinomycetes</taxon>
        <taxon>Mycobacteriales</taxon>
        <taxon>Nocardiaceae</taxon>
        <taxon>Nocardia</taxon>
    </lineage>
</organism>
<dbReference type="AlphaFoldDB" id="A0A318K3K0"/>
<keyword evidence="1" id="KW-0472">Membrane</keyword>
<feature type="transmembrane region" description="Helical" evidence="1">
    <location>
        <begin position="6"/>
        <end position="27"/>
    </location>
</feature>
<dbReference type="OrthoDB" id="4772902at2"/>
<accession>A0A318K3K0</accession>
<feature type="transmembrane region" description="Helical" evidence="1">
    <location>
        <begin position="99"/>
        <end position="120"/>
    </location>
</feature>
<feature type="transmembrane region" description="Helical" evidence="1">
    <location>
        <begin position="65"/>
        <end position="87"/>
    </location>
</feature>
<keyword evidence="1" id="KW-1133">Transmembrane helix</keyword>
<sequence>MNSAPPLLTGLVVLFASLVVGGRWLLVNETSTDHLINRALSWDIGSVIGYAAAASLGHPDLGQRVFLAIGALSLSNSFGFAALLGGADPRSVRGRQRRYDAFAASFGGAVLICAAAEEIGLPLHRFVDWERMAWVVVYVFLAWTGLLLVRACVRELRWAATTMRPGWSCTRGTPRAPDPPPVCTA</sequence>
<dbReference type="Proteomes" id="UP000247569">
    <property type="component" value="Unassembled WGS sequence"/>
</dbReference>
<feature type="transmembrane region" description="Helical" evidence="1">
    <location>
        <begin position="132"/>
        <end position="153"/>
    </location>
</feature>
<dbReference type="EMBL" id="QJKF01000003">
    <property type="protein sequence ID" value="PXX66644.1"/>
    <property type="molecule type" value="Genomic_DNA"/>
</dbReference>
<protein>
    <submittedName>
        <fullName evidence="2">Uncharacterized protein</fullName>
    </submittedName>
</protein>
<proteinExistence type="predicted"/>